<dbReference type="InterPro" id="IPR050249">
    <property type="entry name" value="Pseudomonas-type_ThrB"/>
</dbReference>
<keyword evidence="4" id="KW-1185">Reference proteome</keyword>
<sequence length="331" mass="38822">MHTSVFPVTASTLSATHLAQYLKEKYTFSESVTCRLFRTGINHLYFVNDADKKYVFRIYTFNWRTKLEILEEVRLLLHLKDNNIPVSYPLPDKEDSYIHEVHAPEGKRYGVLFSYAEGGKVSNFTPEISYTIGVAMAKMHQATQHLRLERVSYTPKVLLTDSLATIKSFFKESSDEIHFIERTTHQLLDFYEQINSGDVRTGAIHLDIWFDNMHIQDDGTITIFDFDFCGNGWLCYDISYFLIQLFNTNANTSDYQPKAESFLKGYESMIRISDEEKRIMSFIAISIWFFYLRIQCEKFDTWSNIFLNKDHLKRFLGIIKRWIAFNSLPLS</sequence>
<evidence type="ECO:0000259" key="2">
    <source>
        <dbReference type="Pfam" id="PF01636"/>
    </source>
</evidence>
<evidence type="ECO:0000256" key="1">
    <source>
        <dbReference type="ARBA" id="ARBA00038240"/>
    </source>
</evidence>
<gene>
    <name evidence="3" type="ORF">KK060_05790</name>
</gene>
<dbReference type="Gene3D" id="3.30.200.20">
    <property type="entry name" value="Phosphorylase Kinase, domain 1"/>
    <property type="match status" value="1"/>
</dbReference>
<evidence type="ECO:0000313" key="3">
    <source>
        <dbReference type="EMBL" id="MBT1702780.1"/>
    </source>
</evidence>
<dbReference type="InterPro" id="IPR011009">
    <property type="entry name" value="Kinase-like_dom_sf"/>
</dbReference>
<name>A0ABS5VMU9_9BACT</name>
<organism evidence="3 4">
    <name type="scientific">Chryseosolibacter indicus</name>
    <dbReference type="NCBI Taxonomy" id="2782351"/>
    <lineage>
        <taxon>Bacteria</taxon>
        <taxon>Pseudomonadati</taxon>
        <taxon>Bacteroidota</taxon>
        <taxon>Cytophagia</taxon>
        <taxon>Cytophagales</taxon>
        <taxon>Chryseotaleaceae</taxon>
        <taxon>Chryseosolibacter</taxon>
    </lineage>
</organism>
<dbReference type="RefSeq" id="WP_254152746.1">
    <property type="nucleotide sequence ID" value="NZ_JAHESD010000008.1"/>
</dbReference>
<reference evidence="3 4" key="1">
    <citation type="submission" date="2021-05" db="EMBL/GenBank/DDBJ databases">
        <title>A Polyphasic approach of four new species of the genus Ohtaekwangia: Ohtaekwangia histidinii sp. nov., Ohtaekwangia cretensis sp. nov., Ohtaekwangia indiensis sp. nov., Ohtaekwangia reichenbachii sp. nov. from diverse environment.</title>
        <authorList>
            <person name="Octaviana S."/>
        </authorList>
    </citation>
    <scope>NUCLEOTIDE SEQUENCE [LARGE SCALE GENOMIC DNA]</scope>
    <source>
        <strain evidence="3 4">PWU20</strain>
    </source>
</reference>
<dbReference type="SUPFAM" id="SSF56112">
    <property type="entry name" value="Protein kinase-like (PK-like)"/>
    <property type="match status" value="1"/>
</dbReference>
<dbReference type="Proteomes" id="UP000772618">
    <property type="component" value="Unassembled WGS sequence"/>
</dbReference>
<feature type="domain" description="Aminoglycoside phosphotransferase" evidence="2">
    <location>
        <begin position="42"/>
        <end position="261"/>
    </location>
</feature>
<dbReference type="InterPro" id="IPR002575">
    <property type="entry name" value="Aminoglycoside_PTrfase"/>
</dbReference>
<dbReference type="PANTHER" id="PTHR21064">
    <property type="entry name" value="AMINOGLYCOSIDE PHOSPHOTRANSFERASE DOMAIN-CONTAINING PROTEIN-RELATED"/>
    <property type="match status" value="1"/>
</dbReference>
<protein>
    <submittedName>
        <fullName evidence="3">Phosphotransferase</fullName>
    </submittedName>
</protein>
<dbReference type="EMBL" id="JAHESD010000008">
    <property type="protein sequence ID" value="MBT1702780.1"/>
    <property type="molecule type" value="Genomic_DNA"/>
</dbReference>
<comment type="similarity">
    <text evidence="1">Belongs to the pseudomonas-type ThrB family.</text>
</comment>
<proteinExistence type="inferred from homology"/>
<dbReference type="Pfam" id="PF01636">
    <property type="entry name" value="APH"/>
    <property type="match status" value="1"/>
</dbReference>
<comment type="caution">
    <text evidence="3">The sequence shown here is derived from an EMBL/GenBank/DDBJ whole genome shotgun (WGS) entry which is preliminary data.</text>
</comment>
<evidence type="ECO:0000313" key="4">
    <source>
        <dbReference type="Proteomes" id="UP000772618"/>
    </source>
</evidence>
<dbReference type="Gene3D" id="3.90.1200.10">
    <property type="match status" value="1"/>
</dbReference>
<dbReference type="PANTHER" id="PTHR21064:SF6">
    <property type="entry name" value="AMINOGLYCOSIDE PHOSPHOTRANSFERASE DOMAIN-CONTAINING PROTEIN"/>
    <property type="match status" value="1"/>
</dbReference>
<accession>A0ABS5VMU9</accession>